<dbReference type="Proteomes" id="UP001150062">
    <property type="component" value="Unassembled WGS sequence"/>
</dbReference>
<proteinExistence type="predicted"/>
<evidence type="ECO:0000313" key="2">
    <source>
        <dbReference type="EMBL" id="KAJ6240084.1"/>
    </source>
</evidence>
<feature type="compositionally biased region" description="Basic and acidic residues" evidence="1">
    <location>
        <begin position="363"/>
        <end position="377"/>
    </location>
</feature>
<gene>
    <name evidence="2" type="ORF">M0813_24424</name>
</gene>
<feature type="region of interest" description="Disordered" evidence="1">
    <location>
        <begin position="266"/>
        <end position="336"/>
    </location>
</feature>
<accession>A0ABQ8Y655</accession>
<organism evidence="2 3">
    <name type="scientific">Anaeramoeba flamelloides</name>
    <dbReference type="NCBI Taxonomy" id="1746091"/>
    <lineage>
        <taxon>Eukaryota</taxon>
        <taxon>Metamonada</taxon>
        <taxon>Anaeramoebidae</taxon>
        <taxon>Anaeramoeba</taxon>
    </lineage>
</organism>
<evidence type="ECO:0000313" key="3">
    <source>
        <dbReference type="Proteomes" id="UP001150062"/>
    </source>
</evidence>
<keyword evidence="3" id="KW-1185">Reference proteome</keyword>
<feature type="compositionally biased region" description="Acidic residues" evidence="1">
    <location>
        <begin position="290"/>
        <end position="303"/>
    </location>
</feature>
<feature type="compositionally biased region" description="Basic residues" evidence="1">
    <location>
        <begin position="327"/>
        <end position="336"/>
    </location>
</feature>
<name>A0ABQ8Y655_9EUKA</name>
<feature type="compositionally biased region" description="Acidic residues" evidence="1">
    <location>
        <begin position="387"/>
        <end position="397"/>
    </location>
</feature>
<protein>
    <recommendedName>
        <fullName evidence="4">PH domain-containing protein</fullName>
    </recommendedName>
</protein>
<comment type="caution">
    <text evidence="2">The sequence shown here is derived from an EMBL/GenBank/DDBJ whole genome shotgun (WGS) entry which is preliminary data.</text>
</comment>
<evidence type="ECO:0008006" key="4">
    <source>
        <dbReference type="Google" id="ProtNLM"/>
    </source>
</evidence>
<evidence type="ECO:0000256" key="1">
    <source>
        <dbReference type="SAM" id="MobiDB-lite"/>
    </source>
</evidence>
<feature type="region of interest" description="Disordered" evidence="1">
    <location>
        <begin position="358"/>
        <end position="406"/>
    </location>
</feature>
<dbReference type="EMBL" id="JAOAOG010000213">
    <property type="protein sequence ID" value="KAJ6240084.1"/>
    <property type="molecule type" value="Genomic_DNA"/>
</dbReference>
<feature type="compositionally biased region" description="Basic and acidic residues" evidence="1">
    <location>
        <begin position="274"/>
        <end position="289"/>
    </location>
</feature>
<sequence>MSENLWHSGKLKYSQGSEWFSSIFDLEGDKLMSNSLKNRKANKKKQQQITIQITPFITITRVENVNNQPFCYTLTDDNGVVLLTFSCVRRSKVKFWLEAFQKSKFHYVTTNLIPETPNILNNQCQEKNSQCLLSVNVLIKIQKQKQSSINKLVMQKNLRIEKDCVLICNSSKPNARVIENMHLTKDTKIAELNSFVGGLKLKNSSQLLIVLVNNVESKKRITEEMQKIISQKVQLESTRNNSSHIYFSGLGNQSDHYFENNEEKKFQKITKSNKQKELNLKEMNKKSDNDGDGDGDGEDEENEFGTFVVSNNAPSSDDENNDQLSSKKNKGYLRFLPQKKTKNNYINIDDYFNSKKIQKKKNSKTDKEKKNEDDGKEGSIFGIVSESESESESDSNEDEKAKPQTQQKYFAEQYLQPNNDNLLFGKNFEEAEDESNSKLSYIQILSSKKKVLQPNERQDSERLFGNNVLNSENEYLREETKEKDKFIQNLVKQKINSDNELMNALEEISNFENFDNINLDEIYQIQNTNSQLQRKLHTLEYKHQFLINNYNEMLKIGENNENMDKVRTEFPPQKINEDLSSEISPLQENSNLVMDEVYETCLQEVKKLEGVVELLDETIKYKEESKKNEIEYLKSQLRIQDSTILQSTLKKEKIHSKVKEINK</sequence>
<reference evidence="2" key="1">
    <citation type="submission" date="2022-08" db="EMBL/GenBank/DDBJ databases">
        <title>Novel sulfate-reducing endosymbionts in the free-living metamonad Anaeramoeba.</title>
        <authorList>
            <person name="Jerlstrom-Hultqvist J."/>
            <person name="Cepicka I."/>
            <person name="Gallot-Lavallee L."/>
            <person name="Salas-Leiva D."/>
            <person name="Curtis B.A."/>
            <person name="Zahonova K."/>
            <person name="Pipaliya S."/>
            <person name="Dacks J."/>
            <person name="Roger A.J."/>
        </authorList>
    </citation>
    <scope>NUCLEOTIDE SEQUENCE</scope>
    <source>
        <strain evidence="2">Schooner1</strain>
    </source>
</reference>